<dbReference type="InParanoid" id="A0A0C2X853"/>
<gene>
    <name evidence="2" type="ORF">M378DRAFT_625598</name>
</gene>
<evidence type="ECO:0000256" key="1">
    <source>
        <dbReference type="RuleBase" id="RU365003"/>
    </source>
</evidence>
<name>A0A0C2X853_AMAMK</name>
<organism evidence="2 3">
    <name type="scientific">Amanita muscaria (strain Koide BX008)</name>
    <dbReference type="NCBI Taxonomy" id="946122"/>
    <lineage>
        <taxon>Eukaryota</taxon>
        <taxon>Fungi</taxon>
        <taxon>Dikarya</taxon>
        <taxon>Basidiomycota</taxon>
        <taxon>Agaricomycotina</taxon>
        <taxon>Agaricomycetes</taxon>
        <taxon>Agaricomycetidae</taxon>
        <taxon>Agaricales</taxon>
        <taxon>Pluteineae</taxon>
        <taxon>Amanitaceae</taxon>
        <taxon>Amanita</taxon>
    </lineage>
</organism>
<dbReference type="GO" id="GO:0007031">
    <property type="term" value="P:peroxisome organization"/>
    <property type="evidence" value="ECO:0007669"/>
    <property type="project" value="UniProtKB-KW"/>
</dbReference>
<dbReference type="GO" id="GO:0005778">
    <property type="term" value="C:peroxisomal membrane"/>
    <property type="evidence" value="ECO:0007669"/>
    <property type="project" value="UniProtKB-SubCell"/>
</dbReference>
<dbReference type="Pfam" id="PF08610">
    <property type="entry name" value="Pex16"/>
    <property type="match status" value="1"/>
</dbReference>
<proteinExistence type="inferred from homology"/>
<sequence>MRPACKGPLDCLSEMIYIIRPLVCGMCSGINGCSGANCPHSIILAGAADRSSSRPLVTAFIMDVISRNIQRRPPPSASLERAEYGRCDKNMFQYLLRGSYNSVICFLSFESYTYSRCGRPKLEAVENTLRLVSALMKATSLLCNHMPSQLLASPINSDFFEISL</sequence>
<evidence type="ECO:0000313" key="3">
    <source>
        <dbReference type="Proteomes" id="UP000054549"/>
    </source>
</evidence>
<comment type="similarity">
    <text evidence="1">Belongs to the peroxin-16 family.</text>
</comment>
<comment type="subcellular location">
    <subcellularLocation>
        <location evidence="1">Peroxisome membrane</location>
    </subcellularLocation>
</comment>
<dbReference type="InterPro" id="IPR013919">
    <property type="entry name" value="Pex16"/>
</dbReference>
<protein>
    <recommendedName>
        <fullName evidence="1">Peroxisomal membrane protein PEX16</fullName>
    </recommendedName>
</protein>
<reference evidence="2 3" key="1">
    <citation type="submission" date="2014-04" db="EMBL/GenBank/DDBJ databases">
        <title>Evolutionary Origins and Diversification of the Mycorrhizal Mutualists.</title>
        <authorList>
            <consortium name="DOE Joint Genome Institute"/>
            <consortium name="Mycorrhizal Genomics Consortium"/>
            <person name="Kohler A."/>
            <person name="Kuo A."/>
            <person name="Nagy L.G."/>
            <person name="Floudas D."/>
            <person name="Copeland A."/>
            <person name="Barry K.W."/>
            <person name="Cichocki N."/>
            <person name="Veneault-Fourrey C."/>
            <person name="LaButti K."/>
            <person name="Lindquist E.A."/>
            <person name="Lipzen A."/>
            <person name="Lundell T."/>
            <person name="Morin E."/>
            <person name="Murat C."/>
            <person name="Riley R."/>
            <person name="Ohm R."/>
            <person name="Sun H."/>
            <person name="Tunlid A."/>
            <person name="Henrissat B."/>
            <person name="Grigoriev I.V."/>
            <person name="Hibbett D.S."/>
            <person name="Martin F."/>
        </authorList>
    </citation>
    <scope>NUCLEOTIDE SEQUENCE [LARGE SCALE GENOMIC DNA]</scope>
    <source>
        <strain evidence="2 3">Koide BX008</strain>
    </source>
</reference>
<dbReference type="Proteomes" id="UP000054549">
    <property type="component" value="Unassembled WGS sequence"/>
</dbReference>
<keyword evidence="1" id="KW-0962">Peroxisome biogenesis</keyword>
<dbReference type="STRING" id="946122.A0A0C2X853"/>
<dbReference type="HOGENOM" id="CLU_1618563_0_0_1"/>
<keyword evidence="1" id="KW-0576">Peroxisome</keyword>
<dbReference type="AlphaFoldDB" id="A0A0C2X853"/>
<dbReference type="OrthoDB" id="2021143at2759"/>
<accession>A0A0C2X853</accession>
<dbReference type="EMBL" id="KN818224">
    <property type="protein sequence ID" value="KIL70497.1"/>
    <property type="molecule type" value="Genomic_DNA"/>
</dbReference>
<keyword evidence="3" id="KW-1185">Reference proteome</keyword>
<evidence type="ECO:0000313" key="2">
    <source>
        <dbReference type="EMBL" id="KIL70497.1"/>
    </source>
</evidence>